<dbReference type="Proteomes" id="UP001583193">
    <property type="component" value="Unassembled WGS sequence"/>
</dbReference>
<reference evidence="2 3" key="1">
    <citation type="journal article" date="2024" name="IMA Fungus">
        <title>IMA Genome - F19 : A genome assembly and annotation guide to empower mycologists, including annotated draft genome sequences of Ceratocystis pirilliformis, Diaporthe australafricana, Fusarium ophioides, Paecilomyces lecythidis, and Sporothrix stenoceras.</title>
        <authorList>
            <person name="Aylward J."/>
            <person name="Wilson A.M."/>
            <person name="Visagie C.M."/>
            <person name="Spraker J."/>
            <person name="Barnes I."/>
            <person name="Buitendag C."/>
            <person name="Ceriani C."/>
            <person name="Del Mar Angel L."/>
            <person name="du Plessis D."/>
            <person name="Fuchs T."/>
            <person name="Gasser K."/>
            <person name="Kramer D."/>
            <person name="Li W."/>
            <person name="Munsamy K."/>
            <person name="Piso A."/>
            <person name="Price J.L."/>
            <person name="Sonnekus B."/>
            <person name="Thomas C."/>
            <person name="van der Nest A."/>
            <person name="van Dijk A."/>
            <person name="van Heerden A."/>
            <person name="van Vuuren N."/>
            <person name="Yilmaz N."/>
            <person name="Duong T.A."/>
            <person name="van der Merwe N.A."/>
            <person name="Wingfield M.J."/>
            <person name="Wingfield B.D."/>
        </authorList>
    </citation>
    <scope>NUCLEOTIDE SEQUENCE [LARGE SCALE GENOMIC DNA]</scope>
    <source>
        <strain evidence="2 3">CMW 18167</strain>
    </source>
</reference>
<dbReference type="PANTHER" id="PTHR42080">
    <property type="entry name" value="SRR1 DOMAIN-CONTAINING PROTEIN"/>
    <property type="match status" value="1"/>
</dbReference>
<evidence type="ECO:0000313" key="3">
    <source>
        <dbReference type="Proteomes" id="UP001583193"/>
    </source>
</evidence>
<dbReference type="PANTHER" id="PTHR42080:SF1">
    <property type="entry name" value="SRR1-LIKE DOMAIN-CONTAINING PROTEIN"/>
    <property type="match status" value="1"/>
</dbReference>
<dbReference type="Pfam" id="PF07985">
    <property type="entry name" value="SRR1"/>
    <property type="match status" value="1"/>
</dbReference>
<feature type="domain" description="SRR1-like" evidence="1">
    <location>
        <begin position="108"/>
        <end position="249"/>
    </location>
</feature>
<accession>A0ABR3YET1</accession>
<name>A0ABR3YET1_9EURO</name>
<evidence type="ECO:0000259" key="1">
    <source>
        <dbReference type="Pfam" id="PF07985"/>
    </source>
</evidence>
<dbReference type="InterPro" id="IPR012942">
    <property type="entry name" value="SRR1-like"/>
</dbReference>
<evidence type="ECO:0000313" key="2">
    <source>
        <dbReference type="EMBL" id="KAL1886809.1"/>
    </source>
</evidence>
<gene>
    <name evidence="2" type="ORF">Plec18167_000744</name>
</gene>
<dbReference type="EMBL" id="JAVDPF010000001">
    <property type="protein sequence ID" value="KAL1886809.1"/>
    <property type="molecule type" value="Genomic_DNA"/>
</dbReference>
<organism evidence="2 3">
    <name type="scientific">Paecilomyces lecythidis</name>
    <dbReference type="NCBI Taxonomy" id="3004212"/>
    <lineage>
        <taxon>Eukaryota</taxon>
        <taxon>Fungi</taxon>
        <taxon>Dikarya</taxon>
        <taxon>Ascomycota</taxon>
        <taxon>Pezizomycotina</taxon>
        <taxon>Eurotiomycetes</taxon>
        <taxon>Eurotiomycetidae</taxon>
        <taxon>Eurotiales</taxon>
        <taxon>Thermoascaceae</taxon>
        <taxon>Paecilomyces</taxon>
    </lineage>
</organism>
<keyword evidence="3" id="KW-1185">Reference proteome</keyword>
<sequence>MSDTFDPEDIAVYSDPEDVDLETIMKYIDDNDDKEGTEVLRVNDGRRTMICSMKSPRDDGQLCAFSVTEMEPTSTLEEIKNDFAKKLDEWKESACWKDLETVLRRLLSEGHISVDNCVLLGSGCVSSAKFGDELIPETRERSLVQFAVFYSVASLIGSCQNDKPPKLYAQEPSFNNVDREFCNSLGIQCVDHPVGFDVITSNSFAYCPGAEQIVDLRCFQQNPALYLGGEADLWHDAFGRLRSRFEAIHCDARGKMLSRDEGYSPEDALCAQVVQNFMATHENHVLPKHKHGVAATWLIYKKE</sequence>
<comment type="caution">
    <text evidence="2">The sequence shown here is derived from an EMBL/GenBank/DDBJ whole genome shotgun (WGS) entry which is preliminary data.</text>
</comment>
<proteinExistence type="predicted"/>
<protein>
    <recommendedName>
        <fullName evidence="1">SRR1-like domain-containing protein</fullName>
    </recommendedName>
</protein>